<dbReference type="SMART" id="SM00842">
    <property type="entry name" value="FtsA"/>
    <property type="match status" value="1"/>
</dbReference>
<dbReference type="InterPro" id="IPR003494">
    <property type="entry name" value="SHS2_FtsA"/>
</dbReference>
<gene>
    <name evidence="2" type="ORF">HNQ41_000920</name>
</gene>
<evidence type="ECO:0000313" key="2">
    <source>
        <dbReference type="EMBL" id="MBB5172776.1"/>
    </source>
</evidence>
<dbReference type="InterPro" id="IPR050696">
    <property type="entry name" value="FtsA/MreB"/>
</dbReference>
<accession>A0A840QN31</accession>
<dbReference type="AlphaFoldDB" id="A0A840QN31"/>
<dbReference type="RefSeq" id="WP_184663233.1">
    <property type="nucleotide sequence ID" value="NZ_JACHHB010000003.1"/>
</dbReference>
<dbReference type="Gene3D" id="3.30.420.40">
    <property type="match status" value="2"/>
</dbReference>
<dbReference type="Gene3D" id="3.30.1490.300">
    <property type="match status" value="1"/>
</dbReference>
<dbReference type="InterPro" id="IPR043129">
    <property type="entry name" value="ATPase_NBD"/>
</dbReference>
<comment type="caution">
    <text evidence="2">The sequence shown here is derived from an EMBL/GenBank/DDBJ whole genome shotgun (WGS) entry which is preliminary data.</text>
</comment>
<sequence length="720" mass="79004">MNEKNYEPIFALDIGTRSVVGLLLHKQSDGYKVIDIKQREHRERSMLDGQIHNVIAVSKIISEIKMTLEEKHGPLTSVCVAAAGRSLRTERAEMTVDIEGKPLFQQSDILHLELSAVQNAQYALAQQAENENQPLNDHCVGYSVLNYKLDGEVIGSLVDQNGKQASVEVIATFLPKVVVESLLAALHRAELRLEALTLEPIAAINVLIPPSMRRLNVALVDIGAGTSDIAITNEGTVTAYGMVPVAGDEITDAISEEFLLDFPDAEYVKRTVSEQEEVTMMDILGFETTYHQSEIIEKIDHAIEKLAEAIKDEILSLNQQAPKAVMLVGGGSMTSGLTEKLTEKLSLPTNRVAIRGIDAIQSLASDHELNPTPELVTPIGIAIAAKESPVEYLSIEVNNQTVRLFDMKQLTVGDGLLAAGIEISKLYGKPGMAKIVEVDGRIVSLPGKYGQSPVLTKNGQNTTLDSSLEDGDVIFVERGSEGHDAEATVKDIIGSLPNLTVTYNDRPVTIEGKIFINDAPVSLTTTVNDRDIITTQVASTAGEVVKEIEPGSPLDEGFIRITINGSEKRMQTDDVLLEKNHRSVSARTPVQDGDHIHYKRASSPILVAHMLKELERPLTFTIDVSFNGDRVKLTKTLIKVYRHGEILNEHTELQDGDELTINEQDVNQGTFIFQDLFNYVDVDTSPKRNQKPVLLQNGESTSFSAPIQHGDELEIQWLPI</sequence>
<protein>
    <submittedName>
        <fullName evidence="2">Cell division protein FtsA</fullName>
    </submittedName>
</protein>
<name>A0A840QN31_9BACI</name>
<proteinExistence type="predicted"/>
<keyword evidence="2" id="KW-0131">Cell cycle</keyword>
<dbReference type="SUPFAM" id="SSF53067">
    <property type="entry name" value="Actin-like ATPase domain"/>
    <property type="match status" value="2"/>
</dbReference>
<organism evidence="2 3">
    <name type="scientific">Texcoconibacillus texcoconensis</name>
    <dbReference type="NCBI Taxonomy" id="1095777"/>
    <lineage>
        <taxon>Bacteria</taxon>
        <taxon>Bacillati</taxon>
        <taxon>Bacillota</taxon>
        <taxon>Bacilli</taxon>
        <taxon>Bacillales</taxon>
        <taxon>Bacillaceae</taxon>
        <taxon>Texcoconibacillus</taxon>
    </lineage>
</organism>
<dbReference type="Proteomes" id="UP000551878">
    <property type="component" value="Unassembled WGS sequence"/>
</dbReference>
<dbReference type="EMBL" id="JACHHB010000003">
    <property type="protein sequence ID" value="MBB5172776.1"/>
    <property type="molecule type" value="Genomic_DNA"/>
</dbReference>
<evidence type="ECO:0000313" key="3">
    <source>
        <dbReference type="Proteomes" id="UP000551878"/>
    </source>
</evidence>
<dbReference type="CDD" id="cd24004">
    <property type="entry name" value="ASKHA_NBD_PilM-like"/>
    <property type="match status" value="1"/>
</dbReference>
<keyword evidence="3" id="KW-1185">Reference proteome</keyword>
<reference evidence="2 3" key="1">
    <citation type="submission" date="2020-08" db="EMBL/GenBank/DDBJ databases">
        <title>Genomic Encyclopedia of Type Strains, Phase IV (KMG-IV): sequencing the most valuable type-strain genomes for metagenomic binning, comparative biology and taxonomic classification.</title>
        <authorList>
            <person name="Goeker M."/>
        </authorList>
    </citation>
    <scope>NUCLEOTIDE SEQUENCE [LARGE SCALE GENOMIC DNA]</scope>
    <source>
        <strain evidence="2 3">DSM 24696</strain>
    </source>
</reference>
<dbReference type="Pfam" id="PF14450">
    <property type="entry name" value="FtsA"/>
    <property type="match status" value="1"/>
</dbReference>
<keyword evidence="2" id="KW-0132">Cell division</keyword>
<evidence type="ECO:0000259" key="1">
    <source>
        <dbReference type="SMART" id="SM00842"/>
    </source>
</evidence>
<dbReference type="GO" id="GO:0051301">
    <property type="term" value="P:cell division"/>
    <property type="evidence" value="ECO:0007669"/>
    <property type="project" value="UniProtKB-KW"/>
</dbReference>
<dbReference type="PANTHER" id="PTHR32432:SF3">
    <property type="entry name" value="ETHANOLAMINE UTILIZATION PROTEIN EUTJ"/>
    <property type="match status" value="1"/>
</dbReference>
<dbReference type="PANTHER" id="PTHR32432">
    <property type="entry name" value="CELL DIVISION PROTEIN FTSA-RELATED"/>
    <property type="match status" value="1"/>
</dbReference>
<feature type="domain" description="SHS2" evidence="1">
    <location>
        <begin position="9"/>
        <end position="207"/>
    </location>
</feature>